<dbReference type="InterPro" id="IPR009057">
    <property type="entry name" value="Homeodomain-like_sf"/>
</dbReference>
<evidence type="ECO:0000256" key="3">
    <source>
        <dbReference type="ARBA" id="ARBA00023125"/>
    </source>
</evidence>
<dbReference type="InterPro" id="IPR017970">
    <property type="entry name" value="Homeobox_CS"/>
</dbReference>
<dbReference type="AlphaFoldDB" id="A0A1I7VH14"/>
<dbReference type="OrthoDB" id="6159439at2759"/>
<name>A0A1I7VH14_LOALO</name>
<feature type="region of interest" description="Disordered" evidence="8">
    <location>
        <begin position="224"/>
        <end position="257"/>
    </location>
</feature>
<dbReference type="PROSITE" id="PS50071">
    <property type="entry name" value="HOMEOBOX_2"/>
    <property type="match status" value="1"/>
</dbReference>
<dbReference type="Proteomes" id="UP000095285">
    <property type="component" value="Unassembled WGS sequence"/>
</dbReference>
<evidence type="ECO:0000256" key="5">
    <source>
        <dbReference type="ARBA" id="ARBA00023242"/>
    </source>
</evidence>
<dbReference type="GO" id="GO:0048513">
    <property type="term" value="P:animal organ development"/>
    <property type="evidence" value="ECO:0007669"/>
    <property type="project" value="TreeGrafter"/>
</dbReference>
<dbReference type="KEGG" id="loa:LOAG_02603"/>
<evidence type="ECO:0000256" key="6">
    <source>
        <dbReference type="PROSITE-ProRule" id="PRU00108"/>
    </source>
</evidence>
<dbReference type="CTD" id="9939986"/>
<accession>A0A1I7VH14</accession>
<gene>
    <name evidence="11" type="primary">LOAG_02603</name>
</gene>
<dbReference type="FunCoup" id="A0A1I7VH14">
    <property type="interactions" value="14"/>
</dbReference>
<evidence type="ECO:0000259" key="9">
    <source>
        <dbReference type="PROSITE" id="PS50071"/>
    </source>
</evidence>
<dbReference type="PROSITE" id="PS00027">
    <property type="entry name" value="HOMEOBOX_1"/>
    <property type="match status" value="1"/>
</dbReference>
<keyword evidence="5 6" id="KW-0539">Nucleus</keyword>
<evidence type="ECO:0000256" key="8">
    <source>
        <dbReference type="SAM" id="MobiDB-lite"/>
    </source>
</evidence>
<dbReference type="GeneID" id="9939986"/>
<dbReference type="InParanoid" id="A0A1I7VH14"/>
<dbReference type="Gene3D" id="1.10.10.60">
    <property type="entry name" value="Homeodomain-like"/>
    <property type="match status" value="1"/>
</dbReference>
<evidence type="ECO:0000256" key="4">
    <source>
        <dbReference type="ARBA" id="ARBA00023155"/>
    </source>
</evidence>
<reference evidence="11" key="2">
    <citation type="submission" date="2016-11" db="UniProtKB">
        <authorList>
            <consortium name="WormBaseParasite"/>
        </authorList>
    </citation>
    <scope>IDENTIFICATION</scope>
</reference>
<comment type="subcellular location">
    <subcellularLocation>
        <location evidence="1 6 7">Nucleus</location>
    </subcellularLocation>
</comment>
<organism evidence="10 11">
    <name type="scientific">Loa loa</name>
    <name type="common">Eye worm</name>
    <name type="synonym">Filaria loa</name>
    <dbReference type="NCBI Taxonomy" id="7209"/>
    <lineage>
        <taxon>Eukaryota</taxon>
        <taxon>Metazoa</taxon>
        <taxon>Ecdysozoa</taxon>
        <taxon>Nematoda</taxon>
        <taxon>Chromadorea</taxon>
        <taxon>Rhabditida</taxon>
        <taxon>Spirurina</taxon>
        <taxon>Spiruromorpha</taxon>
        <taxon>Filarioidea</taxon>
        <taxon>Onchocercidae</taxon>
        <taxon>Loa</taxon>
    </lineage>
</organism>
<dbReference type="WBParaSite" id="EN70_2493">
    <property type="protein sequence ID" value="EN70_2493"/>
    <property type="gene ID" value="EN70_2493"/>
</dbReference>
<sequence>MSIATISTNKLPFAIQTILGDDDEQYKIPQWERPISENDLPRNSYDKSCLPEYADINSIIPHHFSFQSIKAATFEITSVLPSVNRCKFIYYPILVSSPEVQNYCPHFPFSTQYSPIRYGFASTSVAMPNQLAQPSKFGDVPNLFGVKFGKLSANSSYQPFFSFNSNLADSKIIQNSGIKQTVSHVNVNHEHGEFCSAKNPLSFPMIIASLGSATFGNIRNNLAKPQKMNRRNGSTTPRRTGHSNQSQIVAGHKKPRTSFTKKQVESLECRFLEQKYLASTERVNLANQLEMSDMQVKTWFQNRRTKWRRQEAEEKEYEDKEKIKMMSCYSKCFFARPDVVL</sequence>
<dbReference type="GO" id="GO:0000981">
    <property type="term" value="F:DNA-binding transcription factor activity, RNA polymerase II-specific"/>
    <property type="evidence" value="ECO:0007669"/>
    <property type="project" value="InterPro"/>
</dbReference>
<dbReference type="GO" id="GO:0000978">
    <property type="term" value="F:RNA polymerase II cis-regulatory region sequence-specific DNA binding"/>
    <property type="evidence" value="ECO:0007669"/>
    <property type="project" value="TreeGrafter"/>
</dbReference>
<feature type="DNA-binding region" description="Homeobox" evidence="6">
    <location>
        <begin position="252"/>
        <end position="311"/>
    </location>
</feature>
<reference evidence="10" key="1">
    <citation type="submission" date="2012-04" db="EMBL/GenBank/DDBJ databases">
        <title>The Genome Sequence of Loa loa.</title>
        <authorList>
            <consortium name="The Broad Institute Genome Sequencing Platform"/>
            <consortium name="Broad Institute Genome Sequencing Center for Infectious Disease"/>
            <person name="Nutman T.B."/>
            <person name="Fink D.L."/>
            <person name="Russ C."/>
            <person name="Young S."/>
            <person name="Zeng Q."/>
            <person name="Gargeya S."/>
            <person name="Alvarado L."/>
            <person name="Berlin A."/>
            <person name="Chapman S.B."/>
            <person name="Chen Z."/>
            <person name="Freedman E."/>
            <person name="Gellesch M."/>
            <person name="Goldberg J."/>
            <person name="Griggs A."/>
            <person name="Gujja S."/>
            <person name="Heilman E.R."/>
            <person name="Heiman D."/>
            <person name="Howarth C."/>
            <person name="Mehta T."/>
            <person name="Neiman D."/>
            <person name="Pearson M."/>
            <person name="Roberts A."/>
            <person name="Saif S."/>
            <person name="Shea T."/>
            <person name="Shenoy N."/>
            <person name="Sisk P."/>
            <person name="Stolte C."/>
            <person name="Sykes S."/>
            <person name="White J."/>
            <person name="Yandava C."/>
            <person name="Haas B."/>
            <person name="Henn M.R."/>
            <person name="Nusbaum C."/>
            <person name="Birren B."/>
        </authorList>
    </citation>
    <scope>NUCLEOTIDE SEQUENCE [LARGE SCALE GENOMIC DNA]</scope>
</reference>
<dbReference type="STRING" id="7209.A0A1I7VH14"/>
<dbReference type="GO" id="GO:0005634">
    <property type="term" value="C:nucleus"/>
    <property type="evidence" value="ECO:0007669"/>
    <property type="project" value="UniProtKB-SubCell"/>
</dbReference>
<keyword evidence="4 6" id="KW-0371">Homeobox</keyword>
<dbReference type="SUPFAM" id="SSF46689">
    <property type="entry name" value="Homeodomain-like"/>
    <property type="match status" value="1"/>
</dbReference>
<dbReference type="eggNOG" id="KOG0488">
    <property type="taxonomic scope" value="Eukaryota"/>
</dbReference>
<evidence type="ECO:0000256" key="1">
    <source>
        <dbReference type="ARBA" id="ARBA00004123"/>
    </source>
</evidence>
<feature type="domain" description="Homeobox" evidence="9">
    <location>
        <begin position="250"/>
        <end position="310"/>
    </location>
</feature>
<proteinExistence type="predicted"/>
<dbReference type="PANTHER" id="PTHR45921:SF6">
    <property type="entry name" value="C15"/>
    <property type="match status" value="1"/>
</dbReference>
<dbReference type="PANTHER" id="PTHR45921">
    <property type="entry name" value="IP01054P"/>
    <property type="match status" value="1"/>
</dbReference>
<feature type="compositionally biased region" description="Polar residues" evidence="8">
    <location>
        <begin position="231"/>
        <end position="248"/>
    </location>
</feature>
<dbReference type="InterPro" id="IPR001356">
    <property type="entry name" value="HD"/>
</dbReference>
<evidence type="ECO:0000256" key="2">
    <source>
        <dbReference type="ARBA" id="ARBA00022473"/>
    </source>
</evidence>
<dbReference type="InterPro" id="IPR042247">
    <property type="entry name" value="TLX1/2/3"/>
</dbReference>
<dbReference type="FunFam" id="1.10.10.60:FF:000040">
    <property type="entry name" value="T-cell leukemia homeobox protein 3"/>
    <property type="match status" value="1"/>
</dbReference>
<evidence type="ECO:0000256" key="7">
    <source>
        <dbReference type="RuleBase" id="RU000682"/>
    </source>
</evidence>
<evidence type="ECO:0000313" key="11">
    <source>
        <dbReference type="WBParaSite" id="EN70_2493"/>
    </source>
</evidence>
<keyword evidence="3 6" id="KW-0238">DNA-binding</keyword>
<dbReference type="CDD" id="cd00086">
    <property type="entry name" value="homeodomain"/>
    <property type="match status" value="1"/>
</dbReference>
<dbReference type="RefSeq" id="XP_003138188.2">
    <property type="nucleotide sequence ID" value="XM_003138140.2"/>
</dbReference>
<protein>
    <submittedName>
        <fullName evidence="11">Homeobox domain-containing protein</fullName>
    </submittedName>
</protein>
<evidence type="ECO:0000313" key="10">
    <source>
        <dbReference type="Proteomes" id="UP000095285"/>
    </source>
</evidence>
<keyword evidence="2" id="KW-0217">Developmental protein</keyword>
<dbReference type="Pfam" id="PF00046">
    <property type="entry name" value="Homeodomain"/>
    <property type="match status" value="1"/>
</dbReference>
<keyword evidence="10" id="KW-1185">Reference proteome</keyword>
<dbReference type="SMART" id="SM00389">
    <property type="entry name" value="HOX"/>
    <property type="match status" value="1"/>
</dbReference>